<dbReference type="SUPFAM" id="SSF53474">
    <property type="entry name" value="alpha/beta-Hydrolases"/>
    <property type="match status" value="1"/>
</dbReference>
<evidence type="ECO:0000259" key="5">
    <source>
        <dbReference type="Pfam" id="PF00135"/>
    </source>
</evidence>
<keyword evidence="2" id="KW-0719">Serine esterase</keyword>
<evidence type="ECO:0000256" key="4">
    <source>
        <dbReference type="RuleBase" id="RU361235"/>
    </source>
</evidence>
<feature type="domain" description="Carboxylesterase type B" evidence="5">
    <location>
        <begin position="37"/>
        <end position="350"/>
    </location>
</feature>
<feature type="signal peptide" evidence="4">
    <location>
        <begin position="1"/>
        <end position="16"/>
    </location>
</feature>
<evidence type="ECO:0000313" key="6">
    <source>
        <dbReference type="Proteomes" id="UP000887577"/>
    </source>
</evidence>
<dbReference type="AlphaFoldDB" id="A0A914YGN2"/>
<keyword evidence="6" id="KW-1185">Reference proteome</keyword>
<dbReference type="InterPro" id="IPR002018">
    <property type="entry name" value="CarbesteraseB"/>
</dbReference>
<evidence type="ECO:0000313" key="7">
    <source>
        <dbReference type="WBParaSite" id="PSU_v2.g1861.t1"/>
    </source>
</evidence>
<dbReference type="Gene3D" id="3.40.50.1820">
    <property type="entry name" value="alpha/beta hydrolase"/>
    <property type="match status" value="1"/>
</dbReference>
<sequence length="352" mass="39320">MKFFITFITLIILVLAGKFQIIDSKCTGAVRTPSFVTVKTSRGDVMGFREDHGNDNRKFFYGQGDVFLGVPFVQAPVGNLRFKKPQKLDSFPASPHNATYLRPACPQQGHADINEDCLYLNIYTPKASTSEKFPVMLWIHGGSLKTGSAQSYATASVIRNFVSRGVIVVTIQYRLGMLGYFTTFTEDFPPNRGALDQVEAIKFVKDEIRNFGGNPFQITLFGQSAGSASVAAHVFSPLSQNLFQGAIMESGSILTCFDGALGFQNTSVEWANQLCNFTSQDWNTLNYTALKTCLSNMPYSKWLPLDDNLLLGWQMVEDNYFLPDVPRNLASKRPKIPVMYGNCRDEWSYFGE</sequence>
<dbReference type="InterPro" id="IPR019826">
    <property type="entry name" value="Carboxylesterase_B_AS"/>
</dbReference>
<dbReference type="EC" id="3.1.1.-" evidence="4"/>
<evidence type="ECO:0000256" key="2">
    <source>
        <dbReference type="ARBA" id="ARBA00022487"/>
    </source>
</evidence>
<dbReference type="GO" id="GO:0052689">
    <property type="term" value="F:carboxylic ester hydrolase activity"/>
    <property type="evidence" value="ECO:0007669"/>
    <property type="project" value="UniProtKB-KW"/>
</dbReference>
<keyword evidence="4" id="KW-0732">Signal</keyword>
<dbReference type="PANTHER" id="PTHR11559">
    <property type="entry name" value="CARBOXYLESTERASE"/>
    <property type="match status" value="1"/>
</dbReference>
<dbReference type="WBParaSite" id="PSU_v2.g1861.t1">
    <property type="protein sequence ID" value="PSU_v2.g1861.t1"/>
    <property type="gene ID" value="PSU_v2.g1861"/>
</dbReference>
<dbReference type="Pfam" id="PF00135">
    <property type="entry name" value="COesterase"/>
    <property type="match status" value="1"/>
</dbReference>
<organism evidence="6 7">
    <name type="scientific">Panagrolaimus superbus</name>
    <dbReference type="NCBI Taxonomy" id="310955"/>
    <lineage>
        <taxon>Eukaryota</taxon>
        <taxon>Metazoa</taxon>
        <taxon>Ecdysozoa</taxon>
        <taxon>Nematoda</taxon>
        <taxon>Chromadorea</taxon>
        <taxon>Rhabditida</taxon>
        <taxon>Tylenchina</taxon>
        <taxon>Panagrolaimomorpha</taxon>
        <taxon>Panagrolaimoidea</taxon>
        <taxon>Panagrolaimidae</taxon>
        <taxon>Panagrolaimus</taxon>
    </lineage>
</organism>
<dbReference type="Proteomes" id="UP000887577">
    <property type="component" value="Unplaced"/>
</dbReference>
<dbReference type="InterPro" id="IPR019819">
    <property type="entry name" value="Carboxylesterase_B_CS"/>
</dbReference>
<dbReference type="InterPro" id="IPR029058">
    <property type="entry name" value="AB_hydrolase_fold"/>
</dbReference>
<dbReference type="InterPro" id="IPR050309">
    <property type="entry name" value="Type-B_Carboxylest/Lipase"/>
</dbReference>
<feature type="chain" id="PRO_5038167474" description="Carboxylic ester hydrolase" evidence="4">
    <location>
        <begin position="17"/>
        <end position="352"/>
    </location>
</feature>
<reference evidence="7" key="1">
    <citation type="submission" date="2022-11" db="UniProtKB">
        <authorList>
            <consortium name="WormBaseParasite"/>
        </authorList>
    </citation>
    <scope>IDENTIFICATION</scope>
</reference>
<dbReference type="PROSITE" id="PS00122">
    <property type="entry name" value="CARBOXYLESTERASE_B_1"/>
    <property type="match status" value="1"/>
</dbReference>
<accession>A0A914YGN2</accession>
<name>A0A914YGN2_9BILA</name>
<evidence type="ECO:0000256" key="1">
    <source>
        <dbReference type="ARBA" id="ARBA00005964"/>
    </source>
</evidence>
<keyword evidence="3 4" id="KW-0378">Hydrolase</keyword>
<dbReference type="PROSITE" id="PS00941">
    <property type="entry name" value="CARBOXYLESTERASE_B_2"/>
    <property type="match status" value="1"/>
</dbReference>
<proteinExistence type="inferred from homology"/>
<comment type="similarity">
    <text evidence="1 4">Belongs to the type-B carboxylesterase/lipase family.</text>
</comment>
<protein>
    <recommendedName>
        <fullName evidence="4">Carboxylic ester hydrolase</fullName>
        <ecNumber evidence="4">3.1.1.-</ecNumber>
    </recommendedName>
</protein>
<evidence type="ECO:0000256" key="3">
    <source>
        <dbReference type="ARBA" id="ARBA00022801"/>
    </source>
</evidence>